<keyword evidence="2" id="KW-0732">Signal</keyword>
<feature type="compositionally biased region" description="Low complexity" evidence="1">
    <location>
        <begin position="42"/>
        <end position="63"/>
    </location>
</feature>
<proteinExistence type="predicted"/>
<feature type="signal peptide" evidence="2">
    <location>
        <begin position="1"/>
        <end position="25"/>
    </location>
</feature>
<feature type="region of interest" description="Disordered" evidence="1">
    <location>
        <begin position="28"/>
        <end position="83"/>
    </location>
</feature>
<dbReference type="AlphaFoldDB" id="A0AAN6YMM8"/>
<dbReference type="Proteomes" id="UP001301958">
    <property type="component" value="Unassembled WGS sequence"/>
</dbReference>
<reference evidence="3" key="1">
    <citation type="journal article" date="2023" name="Mol. Phylogenet. Evol.">
        <title>Genome-scale phylogeny and comparative genomics of the fungal order Sordariales.</title>
        <authorList>
            <person name="Hensen N."/>
            <person name="Bonometti L."/>
            <person name="Westerberg I."/>
            <person name="Brannstrom I.O."/>
            <person name="Guillou S."/>
            <person name="Cros-Aarteil S."/>
            <person name="Calhoun S."/>
            <person name="Haridas S."/>
            <person name="Kuo A."/>
            <person name="Mondo S."/>
            <person name="Pangilinan J."/>
            <person name="Riley R."/>
            <person name="LaButti K."/>
            <person name="Andreopoulos B."/>
            <person name="Lipzen A."/>
            <person name="Chen C."/>
            <person name="Yan M."/>
            <person name="Daum C."/>
            <person name="Ng V."/>
            <person name="Clum A."/>
            <person name="Steindorff A."/>
            <person name="Ohm R.A."/>
            <person name="Martin F."/>
            <person name="Silar P."/>
            <person name="Natvig D.O."/>
            <person name="Lalanne C."/>
            <person name="Gautier V."/>
            <person name="Ament-Velasquez S.L."/>
            <person name="Kruys A."/>
            <person name="Hutchinson M.I."/>
            <person name="Powell A.J."/>
            <person name="Barry K."/>
            <person name="Miller A.N."/>
            <person name="Grigoriev I.V."/>
            <person name="Debuchy R."/>
            <person name="Gladieux P."/>
            <person name="Hiltunen Thoren M."/>
            <person name="Johannesson H."/>
        </authorList>
    </citation>
    <scope>NUCLEOTIDE SEQUENCE</scope>
    <source>
        <strain evidence="3">CBS 990.96</strain>
    </source>
</reference>
<comment type="caution">
    <text evidence="3">The sequence shown here is derived from an EMBL/GenBank/DDBJ whole genome shotgun (WGS) entry which is preliminary data.</text>
</comment>
<organism evidence="3 4">
    <name type="scientific">Podospora fimiseda</name>
    <dbReference type="NCBI Taxonomy" id="252190"/>
    <lineage>
        <taxon>Eukaryota</taxon>
        <taxon>Fungi</taxon>
        <taxon>Dikarya</taxon>
        <taxon>Ascomycota</taxon>
        <taxon>Pezizomycotina</taxon>
        <taxon>Sordariomycetes</taxon>
        <taxon>Sordariomycetidae</taxon>
        <taxon>Sordariales</taxon>
        <taxon>Podosporaceae</taxon>
        <taxon>Podospora</taxon>
    </lineage>
</organism>
<evidence type="ECO:0000313" key="4">
    <source>
        <dbReference type="Proteomes" id="UP001301958"/>
    </source>
</evidence>
<accession>A0AAN6YMM8</accession>
<protein>
    <submittedName>
        <fullName evidence="3">Uncharacterized protein</fullName>
    </submittedName>
</protein>
<reference evidence="3" key="2">
    <citation type="submission" date="2023-05" db="EMBL/GenBank/DDBJ databases">
        <authorList>
            <consortium name="Lawrence Berkeley National Laboratory"/>
            <person name="Steindorff A."/>
            <person name="Hensen N."/>
            <person name="Bonometti L."/>
            <person name="Westerberg I."/>
            <person name="Brannstrom I.O."/>
            <person name="Guillou S."/>
            <person name="Cros-Aarteil S."/>
            <person name="Calhoun S."/>
            <person name="Haridas S."/>
            <person name="Kuo A."/>
            <person name="Mondo S."/>
            <person name="Pangilinan J."/>
            <person name="Riley R."/>
            <person name="Labutti K."/>
            <person name="Andreopoulos B."/>
            <person name="Lipzen A."/>
            <person name="Chen C."/>
            <person name="Yanf M."/>
            <person name="Daum C."/>
            <person name="Ng V."/>
            <person name="Clum A."/>
            <person name="Ohm R."/>
            <person name="Martin F."/>
            <person name="Silar P."/>
            <person name="Natvig D."/>
            <person name="Lalanne C."/>
            <person name="Gautier V."/>
            <person name="Ament-Velasquez S.L."/>
            <person name="Kruys A."/>
            <person name="Hutchinson M.I."/>
            <person name="Powell A.J."/>
            <person name="Barry K."/>
            <person name="Miller A.N."/>
            <person name="Grigoriev I.V."/>
            <person name="Debuchy R."/>
            <person name="Gladieux P."/>
            <person name="Thoren M.H."/>
            <person name="Johannesson H."/>
        </authorList>
    </citation>
    <scope>NUCLEOTIDE SEQUENCE</scope>
    <source>
        <strain evidence="3">CBS 990.96</strain>
    </source>
</reference>
<gene>
    <name evidence="3" type="ORF">QBC38DRAFT_493402</name>
</gene>
<keyword evidence="4" id="KW-1185">Reference proteome</keyword>
<dbReference type="EMBL" id="MU865638">
    <property type="protein sequence ID" value="KAK4220801.1"/>
    <property type="molecule type" value="Genomic_DNA"/>
</dbReference>
<feature type="compositionally biased region" description="Low complexity" evidence="1">
    <location>
        <begin position="286"/>
        <end position="306"/>
    </location>
</feature>
<name>A0AAN6YMM8_9PEZI</name>
<feature type="region of interest" description="Disordered" evidence="1">
    <location>
        <begin position="281"/>
        <end position="306"/>
    </location>
</feature>
<evidence type="ECO:0000256" key="2">
    <source>
        <dbReference type="SAM" id="SignalP"/>
    </source>
</evidence>
<feature type="compositionally biased region" description="Low complexity" evidence="1">
    <location>
        <begin position="70"/>
        <end position="81"/>
    </location>
</feature>
<feature type="chain" id="PRO_5042917012" evidence="2">
    <location>
        <begin position="26"/>
        <end position="306"/>
    </location>
</feature>
<sequence>MRTSVASSLLRVLTLLLLFVALATAQTTDASEAPEPTPSSEPPAETSAPAPSSSAQGSASPSTGSGGGSPTTRAPTGTSPPDVLLRIPELSVGRIELDVDDLRADVNLNADIANLVSINVGVAVAVEKVNITIADVEAELELIIRLGHLVDIVNRTLATLDLNPLLINLLNDVTDLVDSVVGAVDGLLGSITNGGSTIRFLIDNLGNIVQEIVGEGVDTVSSIVGNFEKNMTFTGVTKQLGNGLTQKTYRYDALGSLVNIIFNTLGQVVQAVVVGKDNGGGGGGTTSTASGGASSTVAPAPSSTAE</sequence>
<evidence type="ECO:0000256" key="1">
    <source>
        <dbReference type="SAM" id="MobiDB-lite"/>
    </source>
</evidence>
<evidence type="ECO:0000313" key="3">
    <source>
        <dbReference type="EMBL" id="KAK4220801.1"/>
    </source>
</evidence>